<evidence type="ECO:0000256" key="6">
    <source>
        <dbReference type="ARBA" id="ARBA00022832"/>
    </source>
</evidence>
<evidence type="ECO:0000256" key="1">
    <source>
        <dbReference type="ARBA" id="ARBA00006499"/>
    </source>
</evidence>
<dbReference type="PANTHER" id="PTHR10655">
    <property type="entry name" value="LYSOPHOSPHOLIPASE-RELATED"/>
    <property type="match status" value="1"/>
</dbReference>
<proteinExistence type="inferred from homology"/>
<dbReference type="Gene3D" id="3.40.50.1820">
    <property type="entry name" value="alpha/beta hydrolase"/>
    <property type="match status" value="1"/>
</dbReference>
<evidence type="ECO:0000256" key="7">
    <source>
        <dbReference type="ARBA" id="ARBA00029392"/>
    </source>
</evidence>
<dbReference type="InterPro" id="IPR029058">
    <property type="entry name" value="AB_hydrolase_fold"/>
</dbReference>
<keyword evidence="6" id="KW-0443">Lipid metabolism</keyword>
<dbReference type="EMBL" id="DF842131">
    <property type="protein sequence ID" value="GAT46067.1"/>
    <property type="molecule type" value="Genomic_DNA"/>
</dbReference>
<dbReference type="Proteomes" id="UP000815677">
    <property type="component" value="Unassembled WGS sequence"/>
</dbReference>
<comment type="catalytic activity">
    <reaction evidence="9">
        <text>S-hexadecanoyl-L-cysteinyl-[protein] + H2O = L-cysteinyl-[protein] + hexadecanoate + H(+)</text>
        <dbReference type="Rhea" id="RHEA:19233"/>
        <dbReference type="Rhea" id="RHEA-COMP:10131"/>
        <dbReference type="Rhea" id="RHEA-COMP:11032"/>
        <dbReference type="ChEBI" id="CHEBI:7896"/>
        <dbReference type="ChEBI" id="CHEBI:15377"/>
        <dbReference type="ChEBI" id="CHEBI:15378"/>
        <dbReference type="ChEBI" id="CHEBI:29950"/>
        <dbReference type="ChEBI" id="CHEBI:74151"/>
        <dbReference type="EC" id="3.1.2.22"/>
    </reaction>
</comment>
<organism evidence="11 12">
    <name type="scientific">Mycena chlorophos</name>
    <name type="common">Agaric fungus</name>
    <name type="synonym">Agaricus chlorophos</name>
    <dbReference type="NCBI Taxonomy" id="658473"/>
    <lineage>
        <taxon>Eukaryota</taxon>
        <taxon>Fungi</taxon>
        <taxon>Dikarya</taxon>
        <taxon>Basidiomycota</taxon>
        <taxon>Agaricomycotina</taxon>
        <taxon>Agaricomycetes</taxon>
        <taxon>Agaricomycetidae</taxon>
        <taxon>Agaricales</taxon>
        <taxon>Marasmiineae</taxon>
        <taxon>Mycenaceae</taxon>
        <taxon>Mycena</taxon>
    </lineage>
</organism>
<evidence type="ECO:0000256" key="9">
    <source>
        <dbReference type="ARBA" id="ARBA00047337"/>
    </source>
</evidence>
<reference evidence="11" key="1">
    <citation type="submission" date="2014-09" db="EMBL/GenBank/DDBJ databases">
        <title>Genome sequence of the luminous mushroom Mycena chlorophos for searching fungal bioluminescence genes.</title>
        <authorList>
            <person name="Tanaka Y."/>
            <person name="Kasuga D."/>
            <person name="Oba Y."/>
            <person name="Hase S."/>
            <person name="Sato K."/>
            <person name="Oba Y."/>
            <person name="Sakakibara Y."/>
        </authorList>
    </citation>
    <scope>NUCLEOTIDE SEQUENCE</scope>
</reference>
<gene>
    <name evidence="11" type="ORF">MCHLO_03609</name>
</gene>
<evidence type="ECO:0000256" key="8">
    <source>
        <dbReference type="ARBA" id="ARBA00031195"/>
    </source>
</evidence>
<dbReference type="Pfam" id="PF02230">
    <property type="entry name" value="Abhydrolase_2"/>
    <property type="match status" value="2"/>
</dbReference>
<evidence type="ECO:0000313" key="12">
    <source>
        <dbReference type="Proteomes" id="UP000815677"/>
    </source>
</evidence>
<evidence type="ECO:0000256" key="2">
    <source>
        <dbReference type="ARBA" id="ARBA00012423"/>
    </source>
</evidence>
<keyword evidence="6" id="KW-0276">Fatty acid metabolism</keyword>
<evidence type="ECO:0000256" key="3">
    <source>
        <dbReference type="ARBA" id="ARBA00014923"/>
    </source>
</evidence>
<evidence type="ECO:0000259" key="10">
    <source>
        <dbReference type="Pfam" id="PF02230"/>
    </source>
</evidence>
<keyword evidence="12" id="KW-1185">Reference proteome</keyword>
<keyword evidence="5" id="KW-0378">Hydrolase</keyword>
<keyword evidence="4" id="KW-0719">Serine esterase</keyword>
<sequence>MTVEFISVPAKSTHSATIILVHGLGDSGHGLKSLALQLQAKGLVHCKFILPSAYAPFALAFRALTHASSPSPIRAITANSGRRMPAWYDVKAFTPASPDDEAQMLESLASIEELVAAEADAGTPLERIVVGGFSQGATLSLLLGLVSAKRVRGVVVLSGRLPLRDAASQYPKLKELATPHATSKSMPIFWAHGVADPLITHQLALSSIEFLTSVLGVQKSVTNNDDINGLTFRSYPNLGHSIDEQEISDLTVWLHRALP</sequence>
<evidence type="ECO:0000256" key="4">
    <source>
        <dbReference type="ARBA" id="ARBA00022487"/>
    </source>
</evidence>
<evidence type="ECO:0000256" key="5">
    <source>
        <dbReference type="ARBA" id="ARBA00022801"/>
    </source>
</evidence>
<dbReference type="InterPro" id="IPR003140">
    <property type="entry name" value="PLipase/COase/thioEstase"/>
</dbReference>
<protein>
    <recommendedName>
        <fullName evidence="3">Acyl-protein thioesterase 1</fullName>
        <ecNumber evidence="2">3.1.2.22</ecNumber>
    </recommendedName>
    <alternativeName>
        <fullName evidence="8">Palmitoyl-protein hydrolase</fullName>
    </alternativeName>
</protein>
<evidence type="ECO:0000313" key="11">
    <source>
        <dbReference type="EMBL" id="GAT46067.1"/>
    </source>
</evidence>
<comment type="function">
    <text evidence="7">Hydrolyzes fatty acids from S-acylated cysteine residues in proteins with a strong preference for palmitoylated G-alpha proteins over other acyl substrates. Mediates the deacylation of G-alpha proteins such as GPA1 in vivo, but has weak or no activity toward palmitoylated Ras proteins. Has weak lysophospholipase activity in vitro; however such activity may not exist in vivo.</text>
</comment>
<accession>A0ABQ0L4J0</accession>
<feature type="domain" description="Phospholipase/carboxylesterase/thioesterase" evidence="10">
    <location>
        <begin position="9"/>
        <end position="54"/>
    </location>
</feature>
<comment type="similarity">
    <text evidence="1">Belongs to the AB hydrolase superfamily. AB hydrolase 2 family.</text>
</comment>
<dbReference type="SUPFAM" id="SSF53474">
    <property type="entry name" value="alpha/beta-Hydrolases"/>
    <property type="match status" value="1"/>
</dbReference>
<dbReference type="EC" id="3.1.2.22" evidence="2"/>
<dbReference type="InterPro" id="IPR050565">
    <property type="entry name" value="LYPA1-2/EST-like"/>
</dbReference>
<name>A0ABQ0L4J0_MYCCL</name>
<dbReference type="PANTHER" id="PTHR10655:SF17">
    <property type="entry name" value="LYSOPHOSPHOLIPASE-LIKE PROTEIN 1"/>
    <property type="match status" value="1"/>
</dbReference>
<feature type="domain" description="Phospholipase/carboxylesterase/thioesterase" evidence="10">
    <location>
        <begin position="69"/>
        <end position="254"/>
    </location>
</feature>